<dbReference type="STRING" id="631454.N177_3162"/>
<dbReference type="RefSeq" id="WP_023433281.1">
    <property type="nucleotide sequence ID" value="NZ_AWXZ01000039.1"/>
</dbReference>
<organism evidence="2 3">
    <name type="scientific">Lutibaculum baratangense AMV1</name>
    <dbReference type="NCBI Taxonomy" id="631454"/>
    <lineage>
        <taxon>Bacteria</taxon>
        <taxon>Pseudomonadati</taxon>
        <taxon>Pseudomonadota</taxon>
        <taxon>Alphaproteobacteria</taxon>
        <taxon>Hyphomicrobiales</taxon>
        <taxon>Tepidamorphaceae</taxon>
        <taxon>Lutibaculum</taxon>
    </lineage>
</organism>
<dbReference type="InterPro" id="IPR000572">
    <property type="entry name" value="OxRdtase_Mopterin-bd_dom"/>
</dbReference>
<dbReference type="OrthoDB" id="9798763at2"/>
<dbReference type="SUPFAM" id="SSF56524">
    <property type="entry name" value="Oxidoreductase molybdopterin-binding domain"/>
    <property type="match status" value="1"/>
</dbReference>
<dbReference type="eggNOG" id="COG3915">
    <property type="taxonomic scope" value="Bacteria"/>
</dbReference>
<keyword evidence="3" id="KW-1185">Reference proteome</keyword>
<accession>V4RCH5</accession>
<dbReference type="Pfam" id="PF00174">
    <property type="entry name" value="Oxidored_molyb"/>
    <property type="match status" value="1"/>
</dbReference>
<dbReference type="AlphaFoldDB" id="V4RCH5"/>
<evidence type="ECO:0000313" key="3">
    <source>
        <dbReference type="Proteomes" id="UP000017819"/>
    </source>
</evidence>
<comment type="caution">
    <text evidence="2">The sequence shown here is derived from an EMBL/GenBank/DDBJ whole genome shotgun (WGS) entry which is preliminary data.</text>
</comment>
<protein>
    <recommendedName>
        <fullName evidence="1">Oxidoreductase molybdopterin-binding domain-containing protein</fullName>
    </recommendedName>
</protein>
<dbReference type="Proteomes" id="UP000017819">
    <property type="component" value="Unassembled WGS sequence"/>
</dbReference>
<name>V4RCH5_9HYPH</name>
<dbReference type="InterPro" id="IPR036374">
    <property type="entry name" value="OxRdtase_Mopterin-bd_sf"/>
</dbReference>
<gene>
    <name evidence="2" type="ORF">N177_3162</name>
</gene>
<evidence type="ECO:0000313" key="2">
    <source>
        <dbReference type="EMBL" id="ESR23094.1"/>
    </source>
</evidence>
<dbReference type="Gene3D" id="3.90.420.10">
    <property type="entry name" value="Oxidoreductase, molybdopterin-binding domain"/>
    <property type="match status" value="1"/>
</dbReference>
<reference evidence="2 3" key="1">
    <citation type="journal article" date="2014" name="Genome Announc.">
        <title>Draft Genome Sequence of Lutibaculum baratangense Strain AMV1T, Isolated from a Mud Volcano in Andamans, India.</title>
        <authorList>
            <person name="Singh A."/>
            <person name="Sreenivas A."/>
            <person name="Sathyanarayana Reddy G."/>
            <person name="Pinnaka A.K."/>
            <person name="Shivaji S."/>
        </authorList>
    </citation>
    <scope>NUCLEOTIDE SEQUENCE [LARGE SCALE GENOMIC DNA]</scope>
    <source>
        <strain evidence="2 3">AMV1</strain>
    </source>
</reference>
<evidence type="ECO:0000259" key="1">
    <source>
        <dbReference type="Pfam" id="PF00174"/>
    </source>
</evidence>
<dbReference type="EMBL" id="AWXZ01000039">
    <property type="protein sequence ID" value="ESR23094.1"/>
    <property type="molecule type" value="Genomic_DNA"/>
</dbReference>
<sequence>MIEVSVLQAGEVHMRAAKLARIAFAAAVIFISLGDVSQVEANAATVRIENPRQNETLVLGVHELKSLGWESLTTATPWDQKVVSFGGVPLAKVLRYAGVRSDIVQAIALNDYRADLDVSKAESWDAFLACEIDGMPISVREKGPCWIVFPWSRRPELVNGDVMAVSVWQLHVLRAQ</sequence>
<feature type="domain" description="Oxidoreductase molybdopterin-binding" evidence="1">
    <location>
        <begin position="73"/>
        <end position="151"/>
    </location>
</feature>
<proteinExistence type="predicted"/>